<sequence length="200" mass="21710">MTAPEVRLYRAADYPRMPWRNGGGTTQEVACHPASGTAVFDWRLSIADVAQDGGFSAFTGYQRIISVLEGQGIQLTVDGRDHPPLTSRQAYAFSGDAQVHCRLPGGPIRDFNLIYAPARYHARLQWVGGTGPWTFHSAAQTVLVLNAGQTLSVRVNGAAHALPARYDCLHIEAPEGLAEYRLDSPDPLDACVIELVPRTA</sequence>
<dbReference type="PANTHER" id="PTHR37943:SF1">
    <property type="entry name" value="PROTEIN VES"/>
    <property type="match status" value="1"/>
</dbReference>
<dbReference type="AlphaFoldDB" id="A0A6S6Z575"/>
<dbReference type="InterPro" id="IPR010282">
    <property type="entry name" value="Uncharacterised_HutD/Ves"/>
</dbReference>
<dbReference type="SUPFAM" id="SSF51182">
    <property type="entry name" value="RmlC-like cupins"/>
    <property type="match status" value="1"/>
</dbReference>
<keyword evidence="2" id="KW-1185">Reference proteome</keyword>
<dbReference type="CDD" id="cd20490">
    <property type="entry name" value="cupin_HutD_C"/>
    <property type="match status" value="1"/>
</dbReference>
<dbReference type="EMBL" id="CADIJX010000004">
    <property type="protein sequence ID" value="CAB3661234.1"/>
    <property type="molecule type" value="Genomic_DNA"/>
</dbReference>
<accession>A0A6S6Z575</accession>
<gene>
    <name evidence="1" type="primary">ves_2</name>
    <name evidence="1" type="ORF">LMG3431_03342</name>
</gene>
<organism evidence="1 2">
    <name type="scientific">Achromobacter pestifer</name>
    <dbReference type="NCBI Taxonomy" id="1353889"/>
    <lineage>
        <taxon>Bacteria</taxon>
        <taxon>Pseudomonadati</taxon>
        <taxon>Pseudomonadota</taxon>
        <taxon>Betaproteobacteria</taxon>
        <taxon>Burkholderiales</taxon>
        <taxon>Alcaligenaceae</taxon>
        <taxon>Achromobacter</taxon>
    </lineage>
</organism>
<reference evidence="1 2" key="1">
    <citation type="submission" date="2020-04" db="EMBL/GenBank/DDBJ databases">
        <authorList>
            <person name="De Canck E."/>
        </authorList>
    </citation>
    <scope>NUCLEOTIDE SEQUENCE [LARGE SCALE GENOMIC DNA]</scope>
    <source>
        <strain evidence="1 2">LMG 3431</strain>
    </source>
</reference>
<protein>
    <submittedName>
        <fullName evidence="1">Protein Ves</fullName>
    </submittedName>
</protein>
<dbReference type="PANTHER" id="PTHR37943">
    <property type="entry name" value="PROTEIN VES"/>
    <property type="match status" value="1"/>
</dbReference>
<proteinExistence type="predicted"/>
<dbReference type="RefSeq" id="WP_175175624.1">
    <property type="nucleotide sequence ID" value="NZ_CADIJX010000004.1"/>
</dbReference>
<dbReference type="CDD" id="cd20293">
    <property type="entry name" value="cupin_HutD_N"/>
    <property type="match status" value="1"/>
</dbReference>
<name>A0A6S6Z575_9BURK</name>
<dbReference type="InterPro" id="IPR014710">
    <property type="entry name" value="RmlC-like_jellyroll"/>
</dbReference>
<evidence type="ECO:0000313" key="2">
    <source>
        <dbReference type="Proteomes" id="UP000494108"/>
    </source>
</evidence>
<evidence type="ECO:0000313" key="1">
    <source>
        <dbReference type="EMBL" id="CAB3661234.1"/>
    </source>
</evidence>
<dbReference type="InterPro" id="IPR011051">
    <property type="entry name" value="RmlC_Cupin_sf"/>
</dbReference>
<dbReference type="Pfam" id="PF05962">
    <property type="entry name" value="HutD"/>
    <property type="match status" value="1"/>
</dbReference>
<dbReference type="Gene3D" id="2.60.120.10">
    <property type="entry name" value="Jelly Rolls"/>
    <property type="match status" value="2"/>
</dbReference>
<dbReference type="Proteomes" id="UP000494108">
    <property type="component" value="Unassembled WGS sequence"/>
</dbReference>